<dbReference type="AlphaFoldDB" id="A0A1U8B6P8"/>
<dbReference type="PANTHER" id="PTHR24015:SF548">
    <property type="entry name" value="OS08G0340900 PROTEIN"/>
    <property type="match status" value="1"/>
</dbReference>
<dbReference type="Pfam" id="PF20431">
    <property type="entry name" value="E_motif"/>
    <property type="match status" value="1"/>
</dbReference>
<dbReference type="FunFam" id="1.25.40.10:FF:000090">
    <property type="entry name" value="Pentatricopeptide repeat-containing protein, chloroplastic"/>
    <property type="match status" value="1"/>
</dbReference>
<dbReference type="Pfam" id="PF01535">
    <property type="entry name" value="PPR"/>
    <property type="match status" value="4"/>
</dbReference>
<dbReference type="SUPFAM" id="SSF48452">
    <property type="entry name" value="TPR-like"/>
    <property type="match status" value="1"/>
</dbReference>
<keyword evidence="2" id="KW-1185">Reference proteome</keyword>
<feature type="region of interest" description="Disordered" evidence="1">
    <location>
        <begin position="1"/>
        <end position="32"/>
    </location>
</feature>
<dbReference type="OrthoDB" id="1870791at2759"/>
<evidence type="ECO:0000313" key="3">
    <source>
        <dbReference type="RefSeq" id="XP_010276650.1"/>
    </source>
</evidence>
<dbReference type="GeneID" id="104611334"/>
<dbReference type="OMA" id="FHCLDDA"/>
<dbReference type="NCBIfam" id="TIGR00756">
    <property type="entry name" value="PPR"/>
    <property type="match status" value="3"/>
</dbReference>
<gene>
    <name evidence="3" type="primary">LOC104611334</name>
</gene>
<protein>
    <submittedName>
        <fullName evidence="3">Pentatricopeptide repeat-containing protein At4g39530-like</fullName>
    </submittedName>
</protein>
<dbReference type="GO" id="GO:0009451">
    <property type="term" value="P:RNA modification"/>
    <property type="evidence" value="ECO:0007669"/>
    <property type="project" value="InterPro"/>
</dbReference>
<dbReference type="Gene3D" id="1.25.40.10">
    <property type="entry name" value="Tetratricopeptide repeat domain"/>
    <property type="match status" value="7"/>
</dbReference>
<dbReference type="InterPro" id="IPR046960">
    <property type="entry name" value="PPR_At4g14850-like_plant"/>
</dbReference>
<dbReference type="GO" id="GO:0003723">
    <property type="term" value="F:RNA binding"/>
    <property type="evidence" value="ECO:0007669"/>
    <property type="project" value="InterPro"/>
</dbReference>
<sequence>MDMLICSSSSPSAKIPLLSHHPTSKLPPASTQPGHCNLRSITTRSNILLSSYSKTKTLDQTLKLFRLLPDRDTVTWNTVIAACSRQGCYMAALQLFVDMIRSSQPPDNLTFRFVLKACAEAENYPLALQIHAFLLKLQGLQLDPIVDTCLVKLFCELGPIEIAREVFDRMPQPDVVAYTAMMVGYTDAGDYEEALNLFRNMIEVERLVPNEFTLTSILSACAGNSSLLEGKQMHAYILKTSLQSNVFVGTALVNLYAKCNRMECAKMALFGISTPMVASWNALMAGNFDGEEVLHFLSMMRESGLNPDHVTFASVLRACKGVGLSSVRQVHGLAVKMIGTIVDVFVGGVLFEIYVSQGYVTDAGKAFECIHSKDILAFNLAIQGYMLNGHKAEAIDLFYEAFQMGMEPNEATLVSLMSKVEGLNLGKQLHGLVVKLGFSAAWCASIASSLIVMYTNFRHLDDAVRVFNKVHSPDLVLWTTIISGFSRSGESEDALKLYTLMLEEELAEIPNNYTYSSVLCSCANLAAVEEGKQIHAQIIKSNYKIGADPFIASSLVDMYAKCGYITEARMIFDKMQVRDLASWNAMITGLAQHGYAEEAIGTFEKLKYLSDIQPNHITFIGVLSACSHSGLLQKGYHYFKLIKEPTIDHYACMVNLLARAGHLKEAMDLVKKMPFHPNEFIWSSLLAASATHGNIELGEHAAERLLQLNPKDPGTYVALSNMYAAARRWENVDKVRKLMEDQGIKKRPGLSSLGVNRMTHIFFAA</sequence>
<dbReference type="KEGG" id="nnu:104611334"/>
<evidence type="ECO:0000313" key="2">
    <source>
        <dbReference type="Proteomes" id="UP000189703"/>
    </source>
</evidence>
<dbReference type="InterPro" id="IPR011990">
    <property type="entry name" value="TPR-like_helical_dom_sf"/>
</dbReference>
<proteinExistence type="predicted"/>
<dbReference type="PANTHER" id="PTHR24015">
    <property type="entry name" value="OS07G0578800 PROTEIN-RELATED"/>
    <property type="match status" value="1"/>
</dbReference>
<name>A0A1U8B6P8_NELNU</name>
<dbReference type="Proteomes" id="UP000189703">
    <property type="component" value="Unplaced"/>
</dbReference>
<evidence type="ECO:0000256" key="1">
    <source>
        <dbReference type="SAM" id="MobiDB-lite"/>
    </source>
</evidence>
<dbReference type="eggNOG" id="KOG4197">
    <property type="taxonomic scope" value="Eukaryota"/>
</dbReference>
<dbReference type="InterPro" id="IPR046848">
    <property type="entry name" value="E_motif"/>
</dbReference>
<dbReference type="RefSeq" id="XP_010276650.1">
    <property type="nucleotide sequence ID" value="XM_010278348.2"/>
</dbReference>
<dbReference type="InterPro" id="IPR002885">
    <property type="entry name" value="PPR_rpt"/>
</dbReference>
<reference evidence="3" key="1">
    <citation type="submission" date="2025-08" db="UniProtKB">
        <authorList>
            <consortium name="RefSeq"/>
        </authorList>
    </citation>
    <scope>IDENTIFICATION</scope>
</reference>
<feature type="compositionally biased region" description="Polar residues" evidence="1">
    <location>
        <begin position="1"/>
        <end position="12"/>
    </location>
</feature>
<organism evidence="2 3">
    <name type="scientific">Nelumbo nucifera</name>
    <name type="common">Sacred lotus</name>
    <dbReference type="NCBI Taxonomy" id="4432"/>
    <lineage>
        <taxon>Eukaryota</taxon>
        <taxon>Viridiplantae</taxon>
        <taxon>Streptophyta</taxon>
        <taxon>Embryophyta</taxon>
        <taxon>Tracheophyta</taxon>
        <taxon>Spermatophyta</taxon>
        <taxon>Magnoliopsida</taxon>
        <taxon>Proteales</taxon>
        <taxon>Nelumbonaceae</taxon>
        <taxon>Nelumbo</taxon>
    </lineage>
</organism>
<dbReference type="Pfam" id="PF13041">
    <property type="entry name" value="PPR_2"/>
    <property type="match status" value="3"/>
</dbReference>
<dbReference type="PROSITE" id="PS51375">
    <property type="entry name" value="PPR"/>
    <property type="match status" value="6"/>
</dbReference>
<accession>A0A1U8B6P8</accession>
<dbReference type="FunFam" id="1.25.40.10:FF:000344">
    <property type="entry name" value="Pentatricopeptide repeat-containing protein"/>
    <property type="match status" value="1"/>
</dbReference>